<keyword evidence="3" id="KW-1003">Cell membrane</keyword>
<feature type="transmembrane region" description="Helical" evidence="7">
    <location>
        <begin position="189"/>
        <end position="211"/>
    </location>
</feature>
<dbReference type="InterPro" id="IPR002528">
    <property type="entry name" value="MATE_fam"/>
</dbReference>
<feature type="transmembrane region" description="Helical" evidence="7">
    <location>
        <begin position="418"/>
        <end position="435"/>
    </location>
</feature>
<evidence type="ECO:0000256" key="7">
    <source>
        <dbReference type="SAM" id="Phobius"/>
    </source>
</evidence>
<evidence type="ECO:0000313" key="8">
    <source>
        <dbReference type="EMBL" id="KXB58731.1"/>
    </source>
</evidence>
<reference evidence="8 9" key="1">
    <citation type="submission" date="2016-01" db="EMBL/GenBank/DDBJ databases">
        <authorList>
            <person name="Mitreva M."/>
            <person name="Pepin K.H."/>
            <person name="Mihindukulasuriya K.A."/>
            <person name="Fulton R."/>
            <person name="Fronick C."/>
            <person name="O'Laughlin M."/>
            <person name="Miner T."/>
            <person name="Herter B."/>
            <person name="Rosa B.A."/>
            <person name="Cordes M."/>
            <person name="Tomlinson C."/>
            <person name="Wollam A."/>
            <person name="Palsikar V.B."/>
            <person name="Mardis E.R."/>
            <person name="Wilson R.K."/>
        </authorList>
    </citation>
    <scope>NUCLEOTIDE SEQUENCE [LARGE SCALE GENOMIC DNA]</scope>
    <source>
        <strain evidence="8 9">KA00071</strain>
    </source>
</reference>
<evidence type="ECO:0000256" key="3">
    <source>
        <dbReference type="ARBA" id="ARBA00022475"/>
    </source>
</evidence>
<dbReference type="Pfam" id="PF01554">
    <property type="entry name" value="MatE"/>
    <property type="match status" value="2"/>
</dbReference>
<comment type="subcellular location">
    <subcellularLocation>
        <location evidence="1">Cell membrane</location>
        <topology evidence="1">Multi-pass membrane protein</topology>
    </subcellularLocation>
</comment>
<dbReference type="PANTHER" id="PTHR43549:SF3">
    <property type="entry name" value="MULTIDRUG RESISTANCE PROTEIN YPNP-RELATED"/>
    <property type="match status" value="1"/>
</dbReference>
<dbReference type="InterPro" id="IPR048279">
    <property type="entry name" value="MdtK-like"/>
</dbReference>
<feature type="transmembrane region" description="Helical" evidence="7">
    <location>
        <begin position="312"/>
        <end position="334"/>
    </location>
</feature>
<feature type="transmembrane region" description="Helical" evidence="7">
    <location>
        <begin position="235"/>
        <end position="260"/>
    </location>
</feature>
<keyword evidence="2" id="KW-0813">Transport</keyword>
<comment type="caution">
    <text evidence="8">The sequence shown here is derived from an EMBL/GenBank/DDBJ whole genome shotgun (WGS) entry which is preliminary data.</text>
</comment>
<evidence type="ECO:0000256" key="6">
    <source>
        <dbReference type="ARBA" id="ARBA00023136"/>
    </source>
</evidence>
<dbReference type="InterPro" id="IPR052031">
    <property type="entry name" value="Membrane_Transporter-Flippase"/>
</dbReference>
<feature type="transmembrane region" description="Helical" evidence="7">
    <location>
        <begin position="129"/>
        <end position="149"/>
    </location>
</feature>
<dbReference type="Proteomes" id="UP000070467">
    <property type="component" value="Unassembled WGS sequence"/>
</dbReference>
<keyword evidence="5 7" id="KW-1133">Transmembrane helix</keyword>
<feature type="transmembrane region" description="Helical" evidence="7">
    <location>
        <begin position="96"/>
        <end position="117"/>
    </location>
</feature>
<evidence type="ECO:0000256" key="1">
    <source>
        <dbReference type="ARBA" id="ARBA00004651"/>
    </source>
</evidence>
<keyword evidence="4 7" id="KW-0812">Transmembrane</keyword>
<organism evidence="8 9">
    <name type="scientific">Gemelliphila asaccharolytica</name>
    <dbReference type="NCBI Taxonomy" id="502393"/>
    <lineage>
        <taxon>Bacteria</taxon>
        <taxon>Bacillati</taxon>
        <taxon>Bacillota</taxon>
        <taxon>Bacilli</taxon>
        <taxon>Bacillales</taxon>
        <taxon>Gemellaceae</taxon>
        <taxon>Gemelliphila</taxon>
    </lineage>
</organism>
<accession>A0ABR5TMZ0</accession>
<dbReference type="EMBL" id="LSDB01000007">
    <property type="protein sequence ID" value="KXB58731.1"/>
    <property type="molecule type" value="Genomic_DNA"/>
</dbReference>
<dbReference type="PIRSF" id="PIRSF006603">
    <property type="entry name" value="DinF"/>
    <property type="match status" value="1"/>
</dbReference>
<keyword evidence="9" id="KW-1185">Reference proteome</keyword>
<evidence type="ECO:0000256" key="5">
    <source>
        <dbReference type="ARBA" id="ARBA00022989"/>
    </source>
</evidence>
<evidence type="ECO:0000256" key="2">
    <source>
        <dbReference type="ARBA" id="ARBA00022448"/>
    </source>
</evidence>
<feature type="transmembrane region" description="Helical" evidence="7">
    <location>
        <begin position="161"/>
        <end position="183"/>
    </location>
</feature>
<feature type="transmembrane region" description="Helical" evidence="7">
    <location>
        <begin position="45"/>
        <end position="67"/>
    </location>
</feature>
<evidence type="ECO:0000313" key="9">
    <source>
        <dbReference type="Proteomes" id="UP000070467"/>
    </source>
</evidence>
<gene>
    <name evidence="8" type="ORF">HMPREF1871_00280</name>
</gene>
<sequence length="443" mass="49108">MNDMSKGKILPQILNFAFFVFIGGLMQNLYLVINSIILGQFVGNLALASIGIASTINFVVIGFCMGITQGFSINMAQSFGAGDFVRLRKLCYNAKLLTFYTGVVLTVVLAIINTPLLKLMGTPSVLFDMTHSFLFVLYLGCIPLLYYNLYSGILRSVGNSVMPIVFLSLSVVMNTILTYIFVSAFNLELVGTAISTIISQSISVFFSMLYVKKKYPILSINKEEKIKDKHLMKRLLNQGIPMGLQFSFTGIGFMVVQSFLNSFDTVYIAGYSIATRIQNILNNIYVAIGAAVATFTSQNFGARKYHRIKKGVTSAAIVSVCLSLVSAFIITHYGEAIAGLFSKDKTPELIGATTNYFNTVFWGYPILSLLILYRNALQGHGLAFIAMCAGFVELGLRICVVVFYTGQYGYDAICHADLVAWVATGLVIMIMYYFFQFRKYTYR</sequence>
<feature type="transmembrane region" description="Helical" evidence="7">
    <location>
        <begin position="12"/>
        <end position="33"/>
    </location>
</feature>
<dbReference type="PANTHER" id="PTHR43549">
    <property type="entry name" value="MULTIDRUG RESISTANCE PROTEIN YPNP-RELATED"/>
    <property type="match status" value="1"/>
</dbReference>
<dbReference type="RefSeq" id="WP_066129005.1">
    <property type="nucleotide sequence ID" value="NZ_KQ959860.1"/>
</dbReference>
<proteinExistence type="predicted"/>
<protein>
    <submittedName>
        <fullName evidence="8">MATE efflux family protein</fullName>
    </submittedName>
</protein>
<dbReference type="NCBIfam" id="TIGR00797">
    <property type="entry name" value="matE"/>
    <property type="match status" value="1"/>
</dbReference>
<feature type="transmembrane region" description="Helical" evidence="7">
    <location>
        <begin position="354"/>
        <end position="373"/>
    </location>
</feature>
<feature type="transmembrane region" description="Helical" evidence="7">
    <location>
        <begin position="382"/>
        <end position="406"/>
    </location>
</feature>
<feature type="transmembrane region" description="Helical" evidence="7">
    <location>
        <begin position="280"/>
        <end position="300"/>
    </location>
</feature>
<evidence type="ECO:0000256" key="4">
    <source>
        <dbReference type="ARBA" id="ARBA00022692"/>
    </source>
</evidence>
<name>A0ABR5TMZ0_9BACL</name>
<keyword evidence="6 7" id="KW-0472">Membrane</keyword>